<organism evidence="1 2">
    <name type="scientific">Dibothriocephalus latus</name>
    <name type="common">Fish tapeworm</name>
    <name type="synonym">Diphyllobothrium latum</name>
    <dbReference type="NCBI Taxonomy" id="60516"/>
    <lineage>
        <taxon>Eukaryota</taxon>
        <taxon>Metazoa</taxon>
        <taxon>Spiralia</taxon>
        <taxon>Lophotrochozoa</taxon>
        <taxon>Platyhelminthes</taxon>
        <taxon>Cestoda</taxon>
        <taxon>Eucestoda</taxon>
        <taxon>Diphyllobothriidea</taxon>
        <taxon>Diphyllobothriidae</taxon>
        <taxon>Dibothriocephalus</taxon>
    </lineage>
</organism>
<keyword evidence="2" id="KW-1185">Reference proteome</keyword>
<dbReference type="AlphaFoldDB" id="A0A3P6TIL6"/>
<accession>A0A3P6TIL6</accession>
<dbReference type="EMBL" id="UYRU01043214">
    <property type="protein sequence ID" value="VDK80795.1"/>
    <property type="molecule type" value="Genomic_DNA"/>
</dbReference>
<name>A0A3P6TIL6_DIBLA</name>
<protein>
    <submittedName>
        <fullName evidence="1">Uncharacterized protein</fullName>
    </submittedName>
</protein>
<gene>
    <name evidence="1" type="ORF">DILT_LOCUS3148</name>
</gene>
<evidence type="ECO:0000313" key="2">
    <source>
        <dbReference type="Proteomes" id="UP000281553"/>
    </source>
</evidence>
<dbReference type="Proteomes" id="UP000281553">
    <property type="component" value="Unassembled WGS sequence"/>
</dbReference>
<sequence>MKSLMVNCGAKLKLIEDSNLLISRKQIKSKFWLENTALPSLDSKTVFGYEDEESFTPGRFARKEASLNITIPSVGIDSSFGFSKATREPGSSAGTMAALTVWAWRDPKTPGLNLNFKMTANKRTHYVFALLRYPGKLDHSLTSVVDMKARQHILNITRWSQPILNAETSSYQLQMSVEVGNGLRQLELNQTCITMGTVPSTLYTTNVSMVLMPDRKINGRALLDIRQLPWWIIANPTAGKSNRLTAKLNRDGSRSLRCSLEGEAADSSTMKFKFKADKQETAAGDVSVMLAVVPGQPTETFKGIFYKSTSQYAFTESEHACSHEGEWNGNRGYAPGMPFRFGVQYKHQPDFRQGSINVYAEDTNLGKATDFELAEALYEYSVKGPDGGVRNDGVYQLSSEYMLNWRRYLSRGVAGTQGFLNANLSRDFMQGDLSFSTHLTDFAQSSLEVSMNYVKKEKNLLVTSNAQLEGSPVYIAELTVEESGDNRTVDFFLETTKTAEVKAANLTAPCSSPEDINQACPLTYQPAPRISAKHFLQVSFIDGLRQTQLKSNLLKDPIFIETSKTDESEAVAIYRGLLEDRSDPIAIASYELAYSGPQESKRQLRLEKGGKVYTVSDLRTVGELQVQHGMLPFVRY</sequence>
<dbReference type="OrthoDB" id="6233594at2759"/>
<reference evidence="1 2" key="1">
    <citation type="submission" date="2018-11" db="EMBL/GenBank/DDBJ databases">
        <authorList>
            <consortium name="Pathogen Informatics"/>
        </authorList>
    </citation>
    <scope>NUCLEOTIDE SEQUENCE [LARGE SCALE GENOMIC DNA]</scope>
</reference>
<evidence type="ECO:0000313" key="1">
    <source>
        <dbReference type="EMBL" id="VDK80795.1"/>
    </source>
</evidence>
<proteinExistence type="predicted"/>